<dbReference type="EMBL" id="MU003499">
    <property type="protein sequence ID" value="KAF2473660.1"/>
    <property type="molecule type" value="Genomic_DNA"/>
</dbReference>
<sequence length="124" mass="13192">MGMAGLVWHCVDRRSHHMFSVSAIHRSGLCGRNVLLRVLHRRGHGRENCESISGEVFTIPASYIRPFAFSNAPSCAFPSAPACQFPNAPACTFPNAPACTFPNAPACAFPSALACVFPSAPACT</sequence>
<comment type="caution">
    <text evidence="1">The sequence shown here is derived from an EMBL/GenBank/DDBJ whole genome shotgun (WGS) entry which is preliminary data.</text>
</comment>
<proteinExistence type="predicted"/>
<name>A0ACB6R5R7_9PLEO</name>
<keyword evidence="2" id="KW-1185">Reference proteome</keyword>
<evidence type="ECO:0000313" key="1">
    <source>
        <dbReference type="EMBL" id="KAF2473660.1"/>
    </source>
</evidence>
<reference evidence="1" key="1">
    <citation type="journal article" date="2020" name="Stud. Mycol.">
        <title>101 Dothideomycetes genomes: a test case for predicting lifestyles and emergence of pathogens.</title>
        <authorList>
            <person name="Haridas S."/>
            <person name="Albert R."/>
            <person name="Binder M."/>
            <person name="Bloem J."/>
            <person name="Labutti K."/>
            <person name="Salamov A."/>
            <person name="Andreopoulos B."/>
            <person name="Baker S."/>
            <person name="Barry K."/>
            <person name="Bills G."/>
            <person name="Bluhm B."/>
            <person name="Cannon C."/>
            <person name="Castanera R."/>
            <person name="Culley D."/>
            <person name="Daum C."/>
            <person name="Ezra D."/>
            <person name="Gonzalez J."/>
            <person name="Henrissat B."/>
            <person name="Kuo A."/>
            <person name="Liang C."/>
            <person name="Lipzen A."/>
            <person name="Lutzoni F."/>
            <person name="Magnuson J."/>
            <person name="Mondo S."/>
            <person name="Nolan M."/>
            <person name="Ohm R."/>
            <person name="Pangilinan J."/>
            <person name="Park H.-J."/>
            <person name="Ramirez L."/>
            <person name="Alfaro M."/>
            <person name="Sun H."/>
            <person name="Tritt A."/>
            <person name="Yoshinaga Y."/>
            <person name="Zwiers L.-H."/>
            <person name="Turgeon B."/>
            <person name="Goodwin S."/>
            <person name="Spatafora J."/>
            <person name="Crous P."/>
            <person name="Grigoriev I."/>
        </authorList>
    </citation>
    <scope>NUCLEOTIDE SEQUENCE</scope>
    <source>
        <strain evidence="1">ATCC 200398</strain>
    </source>
</reference>
<protein>
    <submittedName>
        <fullName evidence="1">Uncharacterized protein</fullName>
    </submittedName>
</protein>
<accession>A0ACB6R5R7</accession>
<organism evidence="1 2">
    <name type="scientific">Lindgomyces ingoldianus</name>
    <dbReference type="NCBI Taxonomy" id="673940"/>
    <lineage>
        <taxon>Eukaryota</taxon>
        <taxon>Fungi</taxon>
        <taxon>Dikarya</taxon>
        <taxon>Ascomycota</taxon>
        <taxon>Pezizomycotina</taxon>
        <taxon>Dothideomycetes</taxon>
        <taxon>Pleosporomycetidae</taxon>
        <taxon>Pleosporales</taxon>
        <taxon>Lindgomycetaceae</taxon>
        <taxon>Lindgomyces</taxon>
    </lineage>
</organism>
<dbReference type="Proteomes" id="UP000799755">
    <property type="component" value="Unassembled WGS sequence"/>
</dbReference>
<gene>
    <name evidence="1" type="ORF">BDR25DRAFT_124311</name>
</gene>
<evidence type="ECO:0000313" key="2">
    <source>
        <dbReference type="Proteomes" id="UP000799755"/>
    </source>
</evidence>